<evidence type="ECO:0000313" key="1">
    <source>
        <dbReference type="EMBL" id="QCX40132.1"/>
    </source>
</evidence>
<dbReference type="AlphaFoldDB" id="A0A5B7TZM4"/>
<gene>
    <name evidence="1" type="ORF">FF125_17390</name>
</gene>
<name>A0A5B7TZM4_9FLAO</name>
<dbReference type="KEGG" id="fbe:FF125_17390"/>
<dbReference type="EMBL" id="CP040749">
    <property type="protein sequence ID" value="QCX40132.1"/>
    <property type="molecule type" value="Genomic_DNA"/>
</dbReference>
<accession>A0A5B7TZM4</accession>
<evidence type="ECO:0000313" key="2">
    <source>
        <dbReference type="Proteomes" id="UP000306229"/>
    </source>
</evidence>
<sequence>MNSLDPLLNNLNNYSNELTISKKLKKKFLNKFWDHYQFPLEERTDLSIECFDIGCGRTYDNDGEVLNEPFFIEHRFNDFLIAEIKVEFGKFNASFYHDIKFYLEEKNKIQYYIDSLAKQLNQILNEIQDNKSISEEYRIIIIREFKKWIEIFKNKEYKYLIPKRNYTTPSSFLYDCKEPEYYENLNDLYGQLIKAKLINENSNKTDFLNIFKNSKIVNKIRWQGTISEFYYFIKKLNDHKDFKDLKNTKWEVASKCFYLPSKNAIDEFDWRKLRTQKNPTESKCKLIDNYLKF</sequence>
<keyword evidence="2" id="KW-1185">Reference proteome</keyword>
<dbReference type="RefSeq" id="WP_138950966.1">
    <property type="nucleotide sequence ID" value="NZ_CP040749.1"/>
</dbReference>
<reference evidence="1 2" key="1">
    <citation type="submission" date="2019-05" db="EMBL/GenBank/DDBJ databases">
        <title>Algicella ahnfeltiae gen. nov., sp. nov., a novel marine bacterium of the family Flavobacteriaceae isolated from a red alga.</title>
        <authorList>
            <person name="Nedashkovskaya O.I."/>
            <person name="Kukhlevskiy A.D."/>
            <person name="Kim S.-G."/>
            <person name="Zhukova N.V."/>
            <person name="Mikhailov V.V."/>
        </authorList>
    </citation>
    <scope>NUCLEOTIDE SEQUENCE [LARGE SCALE GENOMIC DNA]</scope>
    <source>
        <strain evidence="1 2">10Alg115</strain>
    </source>
</reference>
<dbReference type="OrthoDB" id="839908at2"/>
<dbReference type="Proteomes" id="UP000306229">
    <property type="component" value="Chromosome"/>
</dbReference>
<organism evidence="1 2">
    <name type="scientific">Aureibaculum algae</name>
    <dbReference type="NCBI Taxonomy" id="2584122"/>
    <lineage>
        <taxon>Bacteria</taxon>
        <taxon>Pseudomonadati</taxon>
        <taxon>Bacteroidota</taxon>
        <taxon>Flavobacteriia</taxon>
        <taxon>Flavobacteriales</taxon>
        <taxon>Flavobacteriaceae</taxon>
        <taxon>Aureibaculum</taxon>
    </lineage>
</organism>
<proteinExistence type="predicted"/>
<protein>
    <submittedName>
        <fullName evidence="1">Uncharacterized protein</fullName>
    </submittedName>
</protein>